<dbReference type="GO" id="GO:0006352">
    <property type="term" value="P:DNA-templated transcription initiation"/>
    <property type="evidence" value="ECO:0007669"/>
    <property type="project" value="InterPro"/>
</dbReference>
<dbReference type="GO" id="GO:0003677">
    <property type="term" value="F:DNA binding"/>
    <property type="evidence" value="ECO:0007669"/>
    <property type="project" value="UniProtKB-KW"/>
</dbReference>
<dbReference type="Gene3D" id="1.20.120.1810">
    <property type="match status" value="1"/>
</dbReference>
<comment type="caution">
    <text evidence="8">The sequence shown here is derived from an EMBL/GenBank/DDBJ whole genome shotgun (WGS) entry which is preliminary data.</text>
</comment>
<keyword evidence="1" id="KW-0805">Transcription regulation</keyword>
<dbReference type="PRINTS" id="PR00046">
    <property type="entry name" value="SIGMA70FCT"/>
</dbReference>
<evidence type="ECO:0008006" key="10">
    <source>
        <dbReference type="Google" id="ProtNLM"/>
    </source>
</evidence>
<dbReference type="NCBIfam" id="TIGR02937">
    <property type="entry name" value="sigma70-ECF"/>
    <property type="match status" value="1"/>
</dbReference>
<keyword evidence="9" id="KW-1185">Reference proteome</keyword>
<evidence type="ECO:0000259" key="6">
    <source>
        <dbReference type="Pfam" id="PF04542"/>
    </source>
</evidence>
<reference evidence="8" key="2">
    <citation type="submission" date="2020-09" db="EMBL/GenBank/DDBJ databases">
        <authorList>
            <person name="Sun Q."/>
            <person name="Zhou Y."/>
        </authorList>
    </citation>
    <scope>NUCLEOTIDE SEQUENCE</scope>
    <source>
        <strain evidence="8">CGMCC 4.7299</strain>
    </source>
</reference>
<evidence type="ECO:0000259" key="5">
    <source>
        <dbReference type="Pfam" id="PF04539"/>
    </source>
</evidence>
<dbReference type="Pfam" id="PF04539">
    <property type="entry name" value="Sigma70_r3"/>
    <property type="match status" value="1"/>
</dbReference>
<dbReference type="InterPro" id="IPR007630">
    <property type="entry name" value="RNA_pol_sigma70_r4"/>
</dbReference>
<dbReference type="InterPro" id="IPR014322">
    <property type="entry name" value="RNA_pol_sigma-B/F/G"/>
</dbReference>
<dbReference type="PANTHER" id="PTHR30385:SF4">
    <property type="entry name" value="RNA POLYMERASE SIGMA-E FACTOR"/>
    <property type="match status" value="1"/>
</dbReference>
<proteinExistence type="predicted"/>
<keyword evidence="3" id="KW-0238">DNA-binding</keyword>
<dbReference type="EMBL" id="BMMX01000001">
    <property type="protein sequence ID" value="GGK73498.1"/>
    <property type="molecule type" value="Genomic_DNA"/>
</dbReference>
<feature type="domain" description="RNA polymerase sigma-70 region 3" evidence="5">
    <location>
        <begin position="99"/>
        <end position="164"/>
    </location>
</feature>
<gene>
    <name evidence="8" type="ORF">GCM10012284_04230</name>
</gene>
<protein>
    <recommendedName>
        <fullName evidence="10">RNA polymerase sigma-B factor</fullName>
    </recommendedName>
</protein>
<dbReference type="Proteomes" id="UP000656042">
    <property type="component" value="Unassembled WGS sequence"/>
</dbReference>
<dbReference type="Pfam" id="PF04542">
    <property type="entry name" value="Sigma70_r2"/>
    <property type="match status" value="1"/>
</dbReference>
<dbReference type="GO" id="GO:0016987">
    <property type="term" value="F:sigma factor activity"/>
    <property type="evidence" value="ECO:0007669"/>
    <property type="project" value="UniProtKB-KW"/>
</dbReference>
<accession>A0A8J3BVY8</accession>
<keyword evidence="2" id="KW-0731">Sigma factor</keyword>
<dbReference type="InterPro" id="IPR013324">
    <property type="entry name" value="RNA_pol_sigma_r3/r4-like"/>
</dbReference>
<dbReference type="Gene3D" id="1.20.140.160">
    <property type="match status" value="1"/>
</dbReference>
<dbReference type="PANTHER" id="PTHR30385">
    <property type="entry name" value="SIGMA FACTOR F FLAGELLAR"/>
    <property type="match status" value="1"/>
</dbReference>
<feature type="domain" description="RNA polymerase sigma-70 region 2" evidence="6">
    <location>
        <begin position="19"/>
        <end position="88"/>
    </location>
</feature>
<dbReference type="AlphaFoldDB" id="A0A8J3BVY8"/>
<evidence type="ECO:0000313" key="8">
    <source>
        <dbReference type="EMBL" id="GGK73498.1"/>
    </source>
</evidence>
<dbReference type="InterPro" id="IPR014284">
    <property type="entry name" value="RNA_pol_sigma-70_dom"/>
</dbReference>
<reference evidence="8" key="1">
    <citation type="journal article" date="2014" name="Int. J. Syst. Evol. Microbiol.">
        <title>Complete genome sequence of Corynebacterium casei LMG S-19264T (=DSM 44701T), isolated from a smear-ripened cheese.</title>
        <authorList>
            <consortium name="US DOE Joint Genome Institute (JGI-PGF)"/>
            <person name="Walter F."/>
            <person name="Albersmeier A."/>
            <person name="Kalinowski J."/>
            <person name="Ruckert C."/>
        </authorList>
    </citation>
    <scope>NUCLEOTIDE SEQUENCE</scope>
    <source>
        <strain evidence="8">CGMCC 4.7299</strain>
    </source>
</reference>
<name>A0A8J3BVY8_9ACTN</name>
<dbReference type="InterPro" id="IPR007624">
    <property type="entry name" value="RNA_pol_sigma70_r3"/>
</dbReference>
<evidence type="ECO:0000259" key="7">
    <source>
        <dbReference type="Pfam" id="PF04545"/>
    </source>
</evidence>
<dbReference type="Pfam" id="PF04545">
    <property type="entry name" value="Sigma70_r4"/>
    <property type="match status" value="1"/>
</dbReference>
<dbReference type="RefSeq" id="WP_189077281.1">
    <property type="nucleotide sequence ID" value="NZ_BMMX01000001.1"/>
</dbReference>
<dbReference type="SUPFAM" id="SSF88946">
    <property type="entry name" value="Sigma2 domain of RNA polymerase sigma factors"/>
    <property type="match status" value="1"/>
</dbReference>
<dbReference type="InterPro" id="IPR007627">
    <property type="entry name" value="RNA_pol_sigma70_r2"/>
</dbReference>
<evidence type="ECO:0000256" key="2">
    <source>
        <dbReference type="ARBA" id="ARBA00023082"/>
    </source>
</evidence>
<evidence type="ECO:0000256" key="3">
    <source>
        <dbReference type="ARBA" id="ARBA00023125"/>
    </source>
</evidence>
<organism evidence="8 9">
    <name type="scientific">Mangrovihabitans endophyticus</name>
    <dbReference type="NCBI Taxonomy" id="1751298"/>
    <lineage>
        <taxon>Bacteria</taxon>
        <taxon>Bacillati</taxon>
        <taxon>Actinomycetota</taxon>
        <taxon>Actinomycetes</taxon>
        <taxon>Micromonosporales</taxon>
        <taxon>Micromonosporaceae</taxon>
        <taxon>Mangrovihabitans</taxon>
    </lineage>
</organism>
<evidence type="ECO:0000313" key="9">
    <source>
        <dbReference type="Proteomes" id="UP000656042"/>
    </source>
</evidence>
<sequence length="243" mass="27045">MTVTLRTDAGGDRDLRSLLFAQHVQLAQHLARRFAGRGEPLEDLTQVAMIGLLKAADRFDESRGVAFTSYATPTILGELKRHFRDTTWAVRVSRALKELAIRVPRATEDLTHALRRTPTRAEIAGYMGVSTGEVYAAQRCGSAYRLQSLDQPISQAGESPFGVLLGASDRGYAAVEARETLRDVVTALPERDRRLLHLRYVEGRTQTEMAAELGVSQMQISRLLAQIMNRMRSAIEPGDEPRR</sequence>
<dbReference type="CDD" id="cd06171">
    <property type="entry name" value="Sigma70_r4"/>
    <property type="match status" value="1"/>
</dbReference>
<dbReference type="InterPro" id="IPR000943">
    <property type="entry name" value="RNA_pol_sigma70"/>
</dbReference>
<keyword evidence="4" id="KW-0804">Transcription</keyword>
<evidence type="ECO:0000256" key="1">
    <source>
        <dbReference type="ARBA" id="ARBA00023015"/>
    </source>
</evidence>
<dbReference type="NCBIfam" id="TIGR02980">
    <property type="entry name" value="SigBFG"/>
    <property type="match status" value="1"/>
</dbReference>
<feature type="domain" description="RNA polymerase sigma-70 region 4" evidence="7">
    <location>
        <begin position="187"/>
        <end position="232"/>
    </location>
</feature>
<evidence type="ECO:0000256" key="4">
    <source>
        <dbReference type="ARBA" id="ARBA00023163"/>
    </source>
</evidence>
<dbReference type="InterPro" id="IPR013325">
    <property type="entry name" value="RNA_pol_sigma_r2"/>
</dbReference>
<dbReference type="SUPFAM" id="SSF88659">
    <property type="entry name" value="Sigma3 and sigma4 domains of RNA polymerase sigma factors"/>
    <property type="match status" value="2"/>
</dbReference>